<dbReference type="PIRSF" id="PIRSF001434">
    <property type="entry name" value="CGS"/>
    <property type="match status" value="1"/>
</dbReference>
<dbReference type="GO" id="GO:0009086">
    <property type="term" value="P:methionine biosynthetic process"/>
    <property type="evidence" value="ECO:0007669"/>
    <property type="project" value="UniProtKB-ARBA"/>
</dbReference>
<comment type="similarity">
    <text evidence="4">Belongs to the trans-sulfuration enzymes family.</text>
</comment>
<evidence type="ECO:0000256" key="4">
    <source>
        <dbReference type="RuleBase" id="RU362118"/>
    </source>
</evidence>
<evidence type="ECO:0000256" key="2">
    <source>
        <dbReference type="ARBA" id="ARBA00022898"/>
    </source>
</evidence>
<name>A0A3B0C5M8_9FLAO</name>
<feature type="modified residue" description="N6-(pyridoxal phosphate)lysine" evidence="3">
    <location>
        <position position="199"/>
    </location>
</feature>
<dbReference type="GO" id="GO:0008483">
    <property type="term" value="F:transaminase activity"/>
    <property type="evidence" value="ECO:0007669"/>
    <property type="project" value="UniProtKB-KW"/>
</dbReference>
<dbReference type="FunFam" id="3.90.1150.10:FF:000033">
    <property type="entry name" value="Cystathionine gamma-synthase"/>
    <property type="match status" value="1"/>
</dbReference>
<dbReference type="GO" id="GO:0019343">
    <property type="term" value="P:cysteine biosynthetic process via cystathionine"/>
    <property type="evidence" value="ECO:0007669"/>
    <property type="project" value="TreeGrafter"/>
</dbReference>
<dbReference type="Proteomes" id="UP000276603">
    <property type="component" value="Unassembled WGS sequence"/>
</dbReference>
<keyword evidence="5" id="KW-0032">Aminotransferase</keyword>
<evidence type="ECO:0000256" key="3">
    <source>
        <dbReference type="PIRSR" id="PIRSR001434-2"/>
    </source>
</evidence>
<dbReference type="Pfam" id="PF01053">
    <property type="entry name" value="Cys_Met_Meta_PP"/>
    <property type="match status" value="1"/>
</dbReference>
<evidence type="ECO:0000256" key="1">
    <source>
        <dbReference type="ARBA" id="ARBA00001933"/>
    </source>
</evidence>
<proteinExistence type="inferred from homology"/>
<dbReference type="InterPro" id="IPR015424">
    <property type="entry name" value="PyrdxlP-dep_Trfase"/>
</dbReference>
<accession>A0A3B0C5M8</accession>
<dbReference type="RefSeq" id="WP_120711028.1">
    <property type="nucleotide sequence ID" value="NZ_RBCJ01000002.1"/>
</dbReference>
<keyword evidence="6" id="KW-1185">Reference proteome</keyword>
<dbReference type="PROSITE" id="PS00868">
    <property type="entry name" value="CYS_MET_METAB_PP"/>
    <property type="match status" value="1"/>
</dbReference>
<dbReference type="GO" id="GO:0004123">
    <property type="term" value="F:cystathionine gamma-lyase activity"/>
    <property type="evidence" value="ECO:0007669"/>
    <property type="project" value="TreeGrafter"/>
</dbReference>
<dbReference type="GO" id="GO:0019346">
    <property type="term" value="P:transsulfuration"/>
    <property type="evidence" value="ECO:0007669"/>
    <property type="project" value="InterPro"/>
</dbReference>
<protein>
    <submittedName>
        <fullName evidence="5">Aminotransferase class I/II-fold pyridoxal phosphate-dependent enzyme</fullName>
    </submittedName>
</protein>
<evidence type="ECO:0000313" key="6">
    <source>
        <dbReference type="Proteomes" id="UP000276603"/>
    </source>
</evidence>
<dbReference type="InterPro" id="IPR015422">
    <property type="entry name" value="PyrdxlP-dep_Trfase_small"/>
</dbReference>
<dbReference type="PANTHER" id="PTHR11808">
    <property type="entry name" value="TRANS-SULFURATION ENZYME FAMILY MEMBER"/>
    <property type="match status" value="1"/>
</dbReference>
<dbReference type="FunFam" id="3.40.640.10:FF:000046">
    <property type="entry name" value="Cystathionine gamma-lyase"/>
    <property type="match status" value="1"/>
</dbReference>
<dbReference type="InterPro" id="IPR015421">
    <property type="entry name" value="PyrdxlP-dep_Trfase_major"/>
</dbReference>
<dbReference type="CDD" id="cd00614">
    <property type="entry name" value="CGS_like"/>
    <property type="match status" value="1"/>
</dbReference>
<dbReference type="AlphaFoldDB" id="A0A3B0C5M8"/>
<dbReference type="InterPro" id="IPR054542">
    <property type="entry name" value="Cys_met_metab_PP"/>
</dbReference>
<keyword evidence="2 3" id="KW-0663">Pyridoxal phosphate</keyword>
<dbReference type="InterPro" id="IPR000277">
    <property type="entry name" value="Cys/Met-Metab_PyrdxlP-dep_enz"/>
</dbReference>
<keyword evidence="5" id="KW-0808">Transferase</keyword>
<comment type="caution">
    <text evidence="5">The sequence shown here is derived from an EMBL/GenBank/DDBJ whole genome shotgun (WGS) entry which is preliminary data.</text>
</comment>
<reference evidence="5 6" key="1">
    <citation type="submission" date="2018-10" db="EMBL/GenBank/DDBJ databases">
        <title>Ulvibacterium marinum gen. nov., sp. nov., a novel marine bacterium of the family Flavobacteriaceae, isolated from a culture of the green alga Ulva prolifera.</title>
        <authorList>
            <person name="Zhang Z."/>
        </authorList>
    </citation>
    <scope>NUCLEOTIDE SEQUENCE [LARGE SCALE GENOMIC DNA]</scope>
    <source>
        <strain evidence="5 6">CCMM003</strain>
    </source>
</reference>
<organism evidence="5 6">
    <name type="scientific">Ulvibacterium marinum</name>
    <dbReference type="NCBI Taxonomy" id="2419782"/>
    <lineage>
        <taxon>Bacteria</taxon>
        <taxon>Pseudomonadati</taxon>
        <taxon>Bacteroidota</taxon>
        <taxon>Flavobacteriia</taxon>
        <taxon>Flavobacteriales</taxon>
        <taxon>Flavobacteriaceae</taxon>
        <taxon>Ulvibacterium</taxon>
    </lineage>
</organism>
<dbReference type="SUPFAM" id="SSF53383">
    <property type="entry name" value="PLP-dependent transferases"/>
    <property type="match status" value="1"/>
</dbReference>
<dbReference type="GO" id="GO:0005737">
    <property type="term" value="C:cytoplasm"/>
    <property type="evidence" value="ECO:0007669"/>
    <property type="project" value="TreeGrafter"/>
</dbReference>
<evidence type="ECO:0000313" key="5">
    <source>
        <dbReference type="EMBL" id="RKN80872.1"/>
    </source>
</evidence>
<dbReference type="PANTHER" id="PTHR11808:SF85">
    <property type="entry name" value="CYSTATHIONINE GAMMA-LYASE-RELATED"/>
    <property type="match status" value="1"/>
</dbReference>
<dbReference type="Gene3D" id="3.40.640.10">
    <property type="entry name" value="Type I PLP-dependent aspartate aminotransferase-like (Major domain)"/>
    <property type="match status" value="1"/>
</dbReference>
<gene>
    <name evidence="5" type="ORF">D7Z94_07870</name>
</gene>
<dbReference type="EMBL" id="RBCJ01000002">
    <property type="protein sequence ID" value="RKN80872.1"/>
    <property type="molecule type" value="Genomic_DNA"/>
</dbReference>
<dbReference type="Gene3D" id="3.90.1150.10">
    <property type="entry name" value="Aspartate Aminotransferase, domain 1"/>
    <property type="match status" value="1"/>
</dbReference>
<comment type="cofactor">
    <cofactor evidence="1 4">
        <name>pyridoxal 5'-phosphate</name>
        <dbReference type="ChEBI" id="CHEBI:597326"/>
    </cofactor>
</comment>
<dbReference type="OrthoDB" id="9803729at2"/>
<dbReference type="GO" id="GO:0030170">
    <property type="term" value="F:pyridoxal phosphate binding"/>
    <property type="evidence" value="ECO:0007669"/>
    <property type="project" value="InterPro"/>
</dbReference>
<sequence length="391" mass="43363">MDKNKKGLNTICTHVGEVKDNEYKGATSPLYMSTSYAFEDVDVKRYPRYFNTPNQEALCKKIAALEHAEAALIFGSGMAAISTALLTFLKAGDHIVLQQILYGGTYHLITEEFNKWGIEYSFTQGWRPQDFEDLIKENTKVIYIETPSNPLLTITSLSGIAEIAKKHGLISMIDNTFASPVNQNPIDFGIDVVIHSATKYMGGHSDICAGAVASTDENIARIFSLAKNLGGSLSDYTVWLLERSMKTMGIRVKAQNENAQRMAEYLDSHDDIQKVYYPGLPDHPDYDIAKLQMKGFGGMLSFELKENLDALQFQKALELIKSSMSLAGVESTVLSPARTSHALLGAEERKRQGISDALIRFSVGIEEPEDLMADIEQALKKTKNAGQMQKR</sequence>